<dbReference type="RefSeq" id="WP_086271849.1">
    <property type="nucleotide sequence ID" value="NZ_CAMLEZ010000006.1"/>
</dbReference>
<dbReference type="EMBL" id="NARP01000037">
    <property type="protein sequence ID" value="OTP98172.1"/>
    <property type="molecule type" value="Genomic_DNA"/>
</dbReference>
<name>A0A242NEG1_9GAMM</name>
<proteinExistence type="predicted"/>
<dbReference type="Pfam" id="PF13540">
    <property type="entry name" value="RCC1_2"/>
    <property type="match status" value="2"/>
</dbReference>
<dbReference type="Gene3D" id="2.130.10.30">
    <property type="entry name" value="Regulator of chromosome condensation 1/beta-lactamase-inhibitor protein II"/>
    <property type="match status" value="2"/>
</dbReference>
<reference evidence="5 6" key="1">
    <citation type="submission" date="2017-03" db="EMBL/GenBank/DDBJ databases">
        <title>Comparative genomics of honeybee gut symbionts reveal geographically distinct and subgroup specific antibiotic resistance.</title>
        <authorList>
            <person name="Ludvigsen J."/>
            <person name="Porcellato D."/>
            <person name="Labee-Lund T.M."/>
            <person name="Amdam G.V."/>
            <person name="Rudi K."/>
        </authorList>
    </citation>
    <scope>NUCLEOTIDE SEQUENCE [LARGE SCALE GENOMIC DNA]</scope>
    <source>
        <strain evidence="3 6">A-7-12</strain>
        <strain evidence="4 5">A-9-12</strain>
    </source>
</reference>
<feature type="chain" id="PRO_5012309054" evidence="2">
    <location>
        <begin position="21"/>
        <end position="480"/>
    </location>
</feature>
<dbReference type="InterPro" id="IPR051553">
    <property type="entry name" value="Ran_GTPase-activating"/>
</dbReference>
<keyword evidence="2" id="KW-0732">Signal</keyword>
<sequence>MKLIKIIVLCLVCFCLPALADESKSDAIILTTQTEIKPTSRVNLQRTGVAIENGDVWVWGYRRQGLQGNGVRNVNHSSEPARVRKFVQEGLTIIQVAAGRYHIIALDENGDVWGWGRNRHRQAAGGVIEENYVDTPVKVLSGRKVVDIYCSDYTSYALTATGEILAWGRGNRGEVGVGNKVSKQKVQRVPLRRVRTMGVGERTAYAIDKDGRIYTWGQAISRKFCPADKKTCNYILSPEDITGDLKVDDTGTPDPNDKLITGGRIKEITGGKGFVTYLSYTGLVYGYGKIRYLADGKFDEDDLDEDETLGWDDDDDDAIDRIEDEQDKRDDVEDNRLDPKSITDKPMSIIGPNSPDIKESVAYSLYCRYRGCAAITRHKSLLTWGVKGSSKLKGILYGKKKTGSVVQRKLKGTLTKMDGGRESLFYWNEDGEVYGVGRGSTRKFNQSNNHTQDWDAQRLDFLMNAMHDVYGYDYVLGRTN</sequence>
<feature type="compositionally biased region" description="Basic and acidic residues" evidence="1">
    <location>
        <begin position="326"/>
        <end position="343"/>
    </location>
</feature>
<dbReference type="OrthoDB" id="238206at2"/>
<dbReference type="AlphaFoldDB" id="A0A242NEG1"/>
<dbReference type="PROSITE" id="PS00626">
    <property type="entry name" value="RCC1_2"/>
    <property type="match status" value="1"/>
</dbReference>
<dbReference type="EMBL" id="NART01000038">
    <property type="protein sequence ID" value="OTQ09545.1"/>
    <property type="molecule type" value="Genomic_DNA"/>
</dbReference>
<evidence type="ECO:0000313" key="5">
    <source>
        <dbReference type="Proteomes" id="UP000194800"/>
    </source>
</evidence>
<evidence type="ECO:0000256" key="2">
    <source>
        <dbReference type="SAM" id="SignalP"/>
    </source>
</evidence>
<dbReference type="PANTHER" id="PTHR45982:SF1">
    <property type="entry name" value="REGULATOR OF CHROMOSOME CONDENSATION"/>
    <property type="match status" value="1"/>
</dbReference>
<dbReference type="InterPro" id="IPR009091">
    <property type="entry name" value="RCC1/BLIP-II"/>
</dbReference>
<accession>A0A242NEG1</accession>
<organism evidence="3 6">
    <name type="scientific">Gilliamella apicola</name>
    <dbReference type="NCBI Taxonomy" id="1196095"/>
    <lineage>
        <taxon>Bacteria</taxon>
        <taxon>Pseudomonadati</taxon>
        <taxon>Pseudomonadota</taxon>
        <taxon>Gammaproteobacteria</taxon>
        <taxon>Orbales</taxon>
        <taxon>Orbaceae</taxon>
        <taxon>Gilliamella</taxon>
    </lineage>
</organism>
<protein>
    <submittedName>
        <fullName evidence="3">Uncharacterized protein</fullName>
    </submittedName>
</protein>
<dbReference type="InterPro" id="IPR000408">
    <property type="entry name" value="Reg_chr_condens"/>
</dbReference>
<dbReference type="Proteomes" id="UP000194800">
    <property type="component" value="Unassembled WGS sequence"/>
</dbReference>
<evidence type="ECO:0000256" key="1">
    <source>
        <dbReference type="SAM" id="MobiDB-lite"/>
    </source>
</evidence>
<evidence type="ECO:0000313" key="6">
    <source>
        <dbReference type="Proteomes" id="UP000194977"/>
    </source>
</evidence>
<evidence type="ECO:0000313" key="4">
    <source>
        <dbReference type="EMBL" id="OTQ09545.1"/>
    </source>
</evidence>
<dbReference type="PROSITE" id="PS50012">
    <property type="entry name" value="RCC1_3"/>
    <property type="match status" value="3"/>
</dbReference>
<feature type="region of interest" description="Disordered" evidence="1">
    <location>
        <begin position="323"/>
        <end position="353"/>
    </location>
</feature>
<keyword evidence="5" id="KW-1185">Reference proteome</keyword>
<dbReference type="PANTHER" id="PTHR45982">
    <property type="entry name" value="REGULATOR OF CHROMOSOME CONDENSATION"/>
    <property type="match status" value="1"/>
</dbReference>
<dbReference type="Proteomes" id="UP000194977">
    <property type="component" value="Unassembled WGS sequence"/>
</dbReference>
<gene>
    <name evidence="4" type="ORF">B6C91_08825</name>
    <name evidence="3" type="ORF">B6D08_12065</name>
</gene>
<dbReference type="SUPFAM" id="SSF50985">
    <property type="entry name" value="RCC1/BLIP-II"/>
    <property type="match status" value="2"/>
</dbReference>
<dbReference type="PRINTS" id="PR00633">
    <property type="entry name" value="RCCNDNSATION"/>
</dbReference>
<feature type="signal peptide" evidence="2">
    <location>
        <begin position="1"/>
        <end position="20"/>
    </location>
</feature>
<comment type="caution">
    <text evidence="3">The sequence shown here is derived from an EMBL/GenBank/DDBJ whole genome shotgun (WGS) entry which is preliminary data.</text>
</comment>
<evidence type="ECO:0000313" key="3">
    <source>
        <dbReference type="EMBL" id="OTP98172.1"/>
    </source>
</evidence>